<proteinExistence type="predicted"/>
<gene>
    <name evidence="2" type="ORF">HQ865_05900</name>
</gene>
<feature type="chain" id="PRO_5028887919" evidence="1">
    <location>
        <begin position="24"/>
        <end position="101"/>
    </location>
</feature>
<dbReference type="KEGG" id="mmab:HQ865_05900"/>
<dbReference type="Pfam" id="PF12779">
    <property type="entry name" value="WXXGXW"/>
    <property type="match status" value="2"/>
</dbReference>
<sequence>MKTVWKSLMVAAALTAAVNVSEAQIVIRARLGRPVNRVVVRRPPAPSPAHVWVDEDWRPSGRTYAWHGGYWAAPPRPHAVWVPGHWDHRRHGYVWVQGYWR</sequence>
<dbReference type="AlphaFoldDB" id="A0A7D4Q1Y2"/>
<evidence type="ECO:0000313" key="3">
    <source>
        <dbReference type="Proteomes" id="UP000505355"/>
    </source>
</evidence>
<evidence type="ECO:0000313" key="2">
    <source>
        <dbReference type="EMBL" id="QKJ29307.1"/>
    </source>
</evidence>
<feature type="signal peptide" evidence="1">
    <location>
        <begin position="1"/>
        <end position="23"/>
    </location>
</feature>
<reference evidence="2 3" key="1">
    <citation type="submission" date="2020-05" db="EMBL/GenBank/DDBJ databases">
        <title>Mucilaginibacter mali sp. nov.</title>
        <authorList>
            <person name="Kim H.S."/>
            <person name="Lee K.C."/>
            <person name="Suh M.K."/>
            <person name="Kim J.-S."/>
            <person name="Han K.-I."/>
            <person name="Eom M.K."/>
            <person name="Shin Y.K."/>
            <person name="Lee J.-S."/>
        </authorList>
    </citation>
    <scope>NUCLEOTIDE SEQUENCE [LARGE SCALE GENOMIC DNA]</scope>
    <source>
        <strain evidence="2 3">G2-14</strain>
    </source>
</reference>
<dbReference type="Proteomes" id="UP000505355">
    <property type="component" value="Chromosome"/>
</dbReference>
<accession>A0A7D4Q1Y2</accession>
<keyword evidence="1" id="KW-0732">Signal</keyword>
<dbReference type="EMBL" id="CP054139">
    <property type="protein sequence ID" value="QKJ29307.1"/>
    <property type="molecule type" value="Genomic_DNA"/>
</dbReference>
<protein>
    <submittedName>
        <fullName evidence="2">YXWGXW repeat-containing protein</fullName>
    </submittedName>
</protein>
<keyword evidence="3" id="KW-1185">Reference proteome</keyword>
<dbReference type="InterPro" id="IPR024447">
    <property type="entry name" value="YXWGXW_rpt"/>
</dbReference>
<organism evidence="2 3">
    <name type="scientific">Mucilaginibacter mali</name>
    <dbReference type="NCBI Taxonomy" id="2740462"/>
    <lineage>
        <taxon>Bacteria</taxon>
        <taxon>Pseudomonadati</taxon>
        <taxon>Bacteroidota</taxon>
        <taxon>Sphingobacteriia</taxon>
        <taxon>Sphingobacteriales</taxon>
        <taxon>Sphingobacteriaceae</taxon>
        <taxon>Mucilaginibacter</taxon>
    </lineage>
</organism>
<evidence type="ECO:0000256" key="1">
    <source>
        <dbReference type="SAM" id="SignalP"/>
    </source>
</evidence>
<dbReference type="RefSeq" id="WP_173414001.1">
    <property type="nucleotide sequence ID" value="NZ_CP054139.1"/>
</dbReference>
<name>A0A7D4Q1Y2_9SPHI</name>